<evidence type="ECO:0008006" key="2">
    <source>
        <dbReference type="Google" id="ProtNLM"/>
    </source>
</evidence>
<organism evidence="1">
    <name type="scientific">uncultured prokaryote</name>
    <dbReference type="NCBI Taxonomy" id="198431"/>
    <lineage>
        <taxon>unclassified sequences</taxon>
        <taxon>environmental samples</taxon>
    </lineage>
</organism>
<proteinExistence type="predicted"/>
<gene>
    <name evidence="1" type="ORF">HGMM_F11C09C13</name>
</gene>
<dbReference type="AlphaFoldDB" id="H5SCL9"/>
<reference evidence="1" key="1">
    <citation type="journal article" date="2005" name="Environ. Microbiol.">
        <title>Genetic and functional properties of uncultivated thermophilic crenarchaeotes from a subsurface gold mine as revealed by analysis of genome fragments.</title>
        <authorList>
            <person name="Nunoura T."/>
            <person name="Hirayama H."/>
            <person name="Takami H."/>
            <person name="Oida H."/>
            <person name="Nishi S."/>
            <person name="Shimamura S."/>
            <person name="Suzuki Y."/>
            <person name="Inagaki F."/>
            <person name="Takai K."/>
            <person name="Nealson K.H."/>
            <person name="Horikoshi K."/>
        </authorList>
    </citation>
    <scope>NUCLEOTIDE SEQUENCE</scope>
</reference>
<protein>
    <recommendedName>
        <fullName evidence="2">Nucleoside 2-deoxyribosyltransferase</fullName>
    </recommendedName>
</protein>
<sequence length="122" mass="13856">MRVYVACPLTLYAPDHAYRRLLARVRRLFPGAEIVSPREMFTNTRDWLQRWPTLLSTLDALVVIPDGDRVGLGVLREVTDALFVGIPIYVYQGSFQPLDAFCFSLDVDTEPSRAVILKGEKE</sequence>
<accession>H5SCL9</accession>
<evidence type="ECO:0000313" key="1">
    <source>
        <dbReference type="EMBL" id="BAL53905.1"/>
    </source>
</evidence>
<name>H5SCL9_9ZZZZ</name>
<reference evidence="1" key="2">
    <citation type="journal article" date="2012" name="PLoS ONE">
        <title>A Deeply Branching Thermophilic Bacterium with an Ancient Acetyl-CoA Pathway Dominates a Subsurface Ecosystem.</title>
        <authorList>
            <person name="Takami H."/>
            <person name="Noguchi H."/>
            <person name="Takaki Y."/>
            <person name="Uchiyama I."/>
            <person name="Toyoda A."/>
            <person name="Nishi S."/>
            <person name="Chee G.-J."/>
            <person name="Arai W."/>
            <person name="Nunoura T."/>
            <person name="Itoh T."/>
            <person name="Hattori M."/>
            <person name="Takai K."/>
        </authorList>
    </citation>
    <scope>NUCLEOTIDE SEQUENCE</scope>
</reference>
<dbReference type="SUPFAM" id="SSF52309">
    <property type="entry name" value="N-(deoxy)ribosyltransferase-like"/>
    <property type="match status" value="1"/>
</dbReference>
<dbReference type="EMBL" id="AP011671">
    <property type="protein sequence ID" value="BAL53905.1"/>
    <property type="molecule type" value="Genomic_DNA"/>
</dbReference>